<dbReference type="Proteomes" id="UP001589844">
    <property type="component" value="Unassembled WGS sequence"/>
</dbReference>
<proteinExistence type="predicted"/>
<dbReference type="InterPro" id="IPR041698">
    <property type="entry name" value="Methyltransf_25"/>
</dbReference>
<dbReference type="Gene3D" id="3.40.50.150">
    <property type="entry name" value="Vaccinia Virus protein VP39"/>
    <property type="match status" value="1"/>
</dbReference>
<reference evidence="2 3" key="1">
    <citation type="submission" date="2024-09" db="EMBL/GenBank/DDBJ databases">
        <authorList>
            <person name="Sun Q."/>
            <person name="Mori K."/>
        </authorList>
    </citation>
    <scope>NUCLEOTIDE SEQUENCE [LARGE SCALE GENOMIC DNA]</scope>
    <source>
        <strain evidence="2 3">CCM 8677</strain>
    </source>
</reference>
<accession>A0ABV6I9Q9</accession>
<evidence type="ECO:0000259" key="1">
    <source>
        <dbReference type="Pfam" id="PF13649"/>
    </source>
</evidence>
<dbReference type="PANTHER" id="PTHR11006">
    <property type="entry name" value="PROTEIN ARGININE N-METHYLTRANSFERASE"/>
    <property type="match status" value="1"/>
</dbReference>
<gene>
    <name evidence="2" type="ORF">ACFFJH_00310</name>
</gene>
<evidence type="ECO:0000313" key="2">
    <source>
        <dbReference type="EMBL" id="MFC0348240.1"/>
    </source>
</evidence>
<keyword evidence="2" id="KW-0808">Transferase</keyword>
<sequence>MLIEREAESCYLGQFIPLQYHHNMLMDANRMDNFKAAIQRQVFEGAKVLELGGGTGVLSWFAAQAASKVYCVEFNPDMVAEARRLLAMNQYGDRVEVIHADAFEYLPPEPVDFVICEMIHVAMLREKQVEVIENFKRRYAEKFPGQMPVFIPEAVVMAVQPLQQRYDFSGYQAPIIQFQLPGAFTSDTIELAQPALYKIIDFTQPNDLLIEWDGQFTIETAGQLSALRFVTKNILAIVMENNSTIDWLNHYMALPLATPLSVAAGDVVQVSFQYRAGGSIESLQNSMRVSVKASAKLRSKHLSLAIG</sequence>
<dbReference type="InterPro" id="IPR029063">
    <property type="entry name" value="SAM-dependent_MTases_sf"/>
</dbReference>
<name>A0ABV6I9Q9_9BURK</name>
<evidence type="ECO:0000313" key="3">
    <source>
        <dbReference type="Proteomes" id="UP001589844"/>
    </source>
</evidence>
<dbReference type="InterPro" id="IPR025799">
    <property type="entry name" value="Arg_MeTrfase"/>
</dbReference>
<dbReference type="EMBL" id="JBHLXJ010000002">
    <property type="protein sequence ID" value="MFC0348240.1"/>
    <property type="molecule type" value="Genomic_DNA"/>
</dbReference>
<dbReference type="SUPFAM" id="SSF53335">
    <property type="entry name" value="S-adenosyl-L-methionine-dependent methyltransferases"/>
    <property type="match status" value="1"/>
</dbReference>
<feature type="domain" description="Methyltransferase" evidence="1">
    <location>
        <begin position="48"/>
        <end position="137"/>
    </location>
</feature>
<dbReference type="RefSeq" id="WP_390209267.1">
    <property type="nucleotide sequence ID" value="NZ_JBHLXJ010000002.1"/>
</dbReference>
<protein>
    <submittedName>
        <fullName evidence="2">Methyltransferase domain-containing protein</fullName>
    </submittedName>
</protein>
<organism evidence="2 3">
    <name type="scientific">Undibacterium danionis</name>
    <dbReference type="NCBI Taxonomy" id="1812100"/>
    <lineage>
        <taxon>Bacteria</taxon>
        <taxon>Pseudomonadati</taxon>
        <taxon>Pseudomonadota</taxon>
        <taxon>Betaproteobacteria</taxon>
        <taxon>Burkholderiales</taxon>
        <taxon>Oxalobacteraceae</taxon>
        <taxon>Undibacterium</taxon>
    </lineage>
</organism>
<dbReference type="GO" id="GO:0032259">
    <property type="term" value="P:methylation"/>
    <property type="evidence" value="ECO:0007669"/>
    <property type="project" value="UniProtKB-KW"/>
</dbReference>
<dbReference type="CDD" id="cd02440">
    <property type="entry name" value="AdoMet_MTases"/>
    <property type="match status" value="1"/>
</dbReference>
<keyword evidence="3" id="KW-1185">Reference proteome</keyword>
<dbReference type="GO" id="GO:0008168">
    <property type="term" value="F:methyltransferase activity"/>
    <property type="evidence" value="ECO:0007669"/>
    <property type="project" value="UniProtKB-KW"/>
</dbReference>
<comment type="caution">
    <text evidence="2">The sequence shown here is derived from an EMBL/GenBank/DDBJ whole genome shotgun (WGS) entry which is preliminary data.</text>
</comment>
<dbReference type="PANTHER" id="PTHR11006:SF53">
    <property type="entry name" value="PROTEIN ARGININE N-METHYLTRANSFERASE 3"/>
    <property type="match status" value="1"/>
</dbReference>
<dbReference type="Pfam" id="PF13649">
    <property type="entry name" value="Methyltransf_25"/>
    <property type="match status" value="1"/>
</dbReference>
<keyword evidence="2" id="KW-0489">Methyltransferase</keyword>